<evidence type="ECO:0000256" key="4">
    <source>
        <dbReference type="ARBA" id="ARBA00022750"/>
    </source>
</evidence>
<comment type="caution">
    <text evidence="10">The sequence shown here is derived from an EMBL/GenBank/DDBJ whole genome shotgun (WGS) entry which is preliminary data.</text>
</comment>
<dbReference type="OrthoDB" id="660550at2759"/>
<dbReference type="SUPFAM" id="SSF50630">
    <property type="entry name" value="Acid proteases"/>
    <property type="match status" value="1"/>
</dbReference>
<evidence type="ECO:0000256" key="7">
    <source>
        <dbReference type="PIRSR" id="PIRSR601461-1"/>
    </source>
</evidence>
<dbReference type="InterPro" id="IPR001461">
    <property type="entry name" value="Aspartic_peptidase_A1"/>
</dbReference>
<dbReference type="Pfam" id="PF00026">
    <property type="entry name" value="Asp"/>
    <property type="match status" value="1"/>
</dbReference>
<keyword evidence="3" id="KW-0732">Signal</keyword>
<evidence type="ECO:0000313" key="11">
    <source>
        <dbReference type="Proteomes" id="UP000326924"/>
    </source>
</evidence>
<dbReference type="GO" id="GO:0004190">
    <property type="term" value="F:aspartic-type endopeptidase activity"/>
    <property type="evidence" value="ECO:0007669"/>
    <property type="project" value="UniProtKB-KW"/>
</dbReference>
<reference evidence="10 11" key="1">
    <citation type="submission" date="2019-09" db="EMBL/GenBank/DDBJ databases">
        <title>Draft genome of the ectomycorrhizal ascomycete Sphaerosporella brunnea.</title>
        <authorList>
            <consortium name="DOE Joint Genome Institute"/>
            <person name="Benucci G.M."/>
            <person name="Marozzi G."/>
            <person name="Antonielli L."/>
            <person name="Sanchez S."/>
            <person name="Marco P."/>
            <person name="Wang X."/>
            <person name="Falini L.B."/>
            <person name="Barry K."/>
            <person name="Haridas S."/>
            <person name="Lipzen A."/>
            <person name="Labutti K."/>
            <person name="Grigoriev I.V."/>
            <person name="Murat C."/>
            <person name="Martin F."/>
            <person name="Albertini E."/>
            <person name="Donnini D."/>
            <person name="Bonito G."/>
        </authorList>
    </citation>
    <scope>NUCLEOTIDE SEQUENCE [LARGE SCALE GENOMIC DNA]</scope>
    <source>
        <strain evidence="10 11">Sb_GMNB300</strain>
    </source>
</reference>
<keyword evidence="2 8" id="KW-0645">Protease</keyword>
<dbReference type="PROSITE" id="PS00141">
    <property type="entry name" value="ASP_PROTEASE"/>
    <property type="match status" value="1"/>
</dbReference>
<dbReference type="CDD" id="cd05471">
    <property type="entry name" value="pepsin_like"/>
    <property type="match status" value="1"/>
</dbReference>
<dbReference type="PROSITE" id="PS51767">
    <property type="entry name" value="PEPTIDASE_A1"/>
    <property type="match status" value="1"/>
</dbReference>
<sequence length="453" mass="48593">MHTPLEWPYLTKLFRPPKFIISPEGICDTELVASTLLEHGFPRCEHLLSSLRSDPAFTGIPERLEEASIQEAKKISSPLAAAGAGGAGAKSTIIPLISDVWNGSEPINYHAQITLGTPSHPIYVDLDTGSSLLWVQSLLSPADTPPQNQPIYTPHLSRTSKDLAQTTVVTYGDGSSLLAHLYQDTVTLGEVSATSALLGAAPTHLLRRGLLGSKSGGLFGLSLSPRNLVKTLRSQGAIASATISLVGPRNDPKLAREIDRNRTLAPRGQLVLGDLDRSFYTGEIAWCDLAAVAAGDRWIVPLDAVRVNGATILTSQYALIDTGTAYIVTSPAVYSHVKACIPGAEDINHPSSTSTQMFSFPASSLQSIEFVFASRALAMKKQDFSLGGIRDEKTGRMASSIVSIPGDRGLEMFSDMQNLWVIGGIFLDNFVTVFDFEKRKVGFATIAEEEAAT</sequence>
<evidence type="ECO:0000256" key="6">
    <source>
        <dbReference type="ARBA" id="ARBA00023145"/>
    </source>
</evidence>
<dbReference type="PANTHER" id="PTHR47965:SF12">
    <property type="entry name" value="ASPARTIC PROTEINASE 3-RELATED"/>
    <property type="match status" value="1"/>
</dbReference>
<gene>
    <name evidence="10" type="ORF">FN846DRAFT_928790</name>
</gene>
<evidence type="ECO:0000256" key="5">
    <source>
        <dbReference type="ARBA" id="ARBA00022801"/>
    </source>
</evidence>
<comment type="similarity">
    <text evidence="1 8">Belongs to the peptidase A1 family.</text>
</comment>
<dbReference type="InterPro" id="IPR033121">
    <property type="entry name" value="PEPTIDASE_A1"/>
</dbReference>
<evidence type="ECO:0000256" key="3">
    <source>
        <dbReference type="ARBA" id="ARBA00022729"/>
    </source>
</evidence>
<dbReference type="GO" id="GO:0006508">
    <property type="term" value="P:proteolysis"/>
    <property type="evidence" value="ECO:0007669"/>
    <property type="project" value="UniProtKB-KW"/>
</dbReference>
<keyword evidence="5 8" id="KW-0378">Hydrolase</keyword>
<name>A0A5J5F9M5_9PEZI</name>
<evidence type="ECO:0000256" key="1">
    <source>
        <dbReference type="ARBA" id="ARBA00007447"/>
    </source>
</evidence>
<dbReference type="Proteomes" id="UP000326924">
    <property type="component" value="Unassembled WGS sequence"/>
</dbReference>
<evidence type="ECO:0000256" key="8">
    <source>
        <dbReference type="RuleBase" id="RU000454"/>
    </source>
</evidence>
<dbReference type="Gene3D" id="2.40.70.10">
    <property type="entry name" value="Acid Proteases"/>
    <property type="match status" value="2"/>
</dbReference>
<dbReference type="InterPro" id="IPR021109">
    <property type="entry name" value="Peptidase_aspartic_dom_sf"/>
</dbReference>
<dbReference type="PANTHER" id="PTHR47965">
    <property type="entry name" value="ASPARTYL PROTEASE-RELATED"/>
    <property type="match status" value="1"/>
</dbReference>
<proteinExistence type="inferred from homology"/>
<dbReference type="EMBL" id="VXIS01000013">
    <property type="protein sequence ID" value="KAA8913587.1"/>
    <property type="molecule type" value="Genomic_DNA"/>
</dbReference>
<keyword evidence="11" id="KW-1185">Reference proteome</keyword>
<keyword evidence="4 8" id="KW-0064">Aspartyl protease</keyword>
<dbReference type="AlphaFoldDB" id="A0A5J5F9M5"/>
<evidence type="ECO:0000313" key="10">
    <source>
        <dbReference type="EMBL" id="KAA8913587.1"/>
    </source>
</evidence>
<dbReference type="InterPro" id="IPR001969">
    <property type="entry name" value="Aspartic_peptidase_AS"/>
</dbReference>
<accession>A0A5J5F9M5</accession>
<evidence type="ECO:0000256" key="2">
    <source>
        <dbReference type="ARBA" id="ARBA00022670"/>
    </source>
</evidence>
<feature type="active site" evidence="7">
    <location>
        <position position="127"/>
    </location>
</feature>
<evidence type="ECO:0000259" key="9">
    <source>
        <dbReference type="PROSITE" id="PS51767"/>
    </source>
</evidence>
<dbReference type="InterPro" id="IPR034164">
    <property type="entry name" value="Pepsin-like_dom"/>
</dbReference>
<protein>
    <submittedName>
        <fullName evidence="10">Aspartic peptidase domain-containing protein</fullName>
    </submittedName>
</protein>
<feature type="domain" description="Peptidase A1" evidence="9">
    <location>
        <begin position="109"/>
        <end position="444"/>
    </location>
</feature>
<dbReference type="PRINTS" id="PR00792">
    <property type="entry name" value="PEPSIN"/>
</dbReference>
<organism evidence="10 11">
    <name type="scientific">Sphaerosporella brunnea</name>
    <dbReference type="NCBI Taxonomy" id="1250544"/>
    <lineage>
        <taxon>Eukaryota</taxon>
        <taxon>Fungi</taxon>
        <taxon>Dikarya</taxon>
        <taxon>Ascomycota</taxon>
        <taxon>Pezizomycotina</taxon>
        <taxon>Pezizomycetes</taxon>
        <taxon>Pezizales</taxon>
        <taxon>Pyronemataceae</taxon>
        <taxon>Sphaerosporella</taxon>
    </lineage>
</organism>
<feature type="active site" evidence="7">
    <location>
        <position position="321"/>
    </location>
</feature>
<keyword evidence="6" id="KW-0865">Zymogen</keyword>
<dbReference type="InParanoid" id="A0A5J5F9M5"/>